<accession>A0A915DAG2</accession>
<dbReference type="WBParaSite" id="jg17198">
    <property type="protein sequence ID" value="jg17198"/>
    <property type="gene ID" value="jg17198"/>
</dbReference>
<sequence>MLAVALSFNLGPTAVDANSTGAELFLDIRKVSTTQGKPTHNTHAFDDAKSVETNKDNLLQEKFDPDNRRSLLHANHAIAHLMYQGDMLLSKEQAQHFYPNKTNDLGNDNKREKRQTSHIGALFAINRWDPKCLFLTTSMILYLWKHGKSFEQL</sequence>
<proteinExistence type="predicted"/>
<protein>
    <submittedName>
        <fullName evidence="2">Uncharacterized protein</fullName>
    </submittedName>
</protein>
<keyword evidence="1" id="KW-1185">Reference proteome</keyword>
<reference evidence="2" key="1">
    <citation type="submission" date="2022-11" db="UniProtKB">
        <authorList>
            <consortium name="WormBaseParasite"/>
        </authorList>
    </citation>
    <scope>IDENTIFICATION</scope>
</reference>
<dbReference type="AlphaFoldDB" id="A0A915DAG2"/>
<evidence type="ECO:0000313" key="2">
    <source>
        <dbReference type="WBParaSite" id="jg17198"/>
    </source>
</evidence>
<organism evidence="1 2">
    <name type="scientific">Ditylenchus dipsaci</name>
    <dbReference type="NCBI Taxonomy" id="166011"/>
    <lineage>
        <taxon>Eukaryota</taxon>
        <taxon>Metazoa</taxon>
        <taxon>Ecdysozoa</taxon>
        <taxon>Nematoda</taxon>
        <taxon>Chromadorea</taxon>
        <taxon>Rhabditida</taxon>
        <taxon>Tylenchina</taxon>
        <taxon>Tylenchomorpha</taxon>
        <taxon>Sphaerularioidea</taxon>
        <taxon>Anguinidae</taxon>
        <taxon>Anguininae</taxon>
        <taxon>Ditylenchus</taxon>
    </lineage>
</organism>
<dbReference type="Proteomes" id="UP000887574">
    <property type="component" value="Unplaced"/>
</dbReference>
<evidence type="ECO:0000313" key="1">
    <source>
        <dbReference type="Proteomes" id="UP000887574"/>
    </source>
</evidence>
<name>A0A915DAG2_9BILA</name>